<evidence type="ECO:0000259" key="2">
    <source>
        <dbReference type="Pfam" id="PF01609"/>
    </source>
</evidence>
<feature type="non-terminal residue" evidence="3">
    <location>
        <position position="1"/>
    </location>
</feature>
<dbReference type="Pfam" id="PF01609">
    <property type="entry name" value="DDE_Tnp_1"/>
    <property type="match status" value="1"/>
</dbReference>
<sequence>LKEKKKIKKRLLKEAEKTYQNKLGKTNKKNLEQKQRVIARIDKQIKKLETELKLQKTQEQYLINNYSELKSNYRYCGLKEEDYKNQYKKKRDRSSAGYKRAKEADSNKIDNMIKMLKRSVRRHGFVPDYVLTDTWFFCQKLLKTIIEIGRSVELVSMAKIGNAKYKILPMGKLLNPHEMIARYERKHGKTSRKYKARYIQFQAEYQGIRVKIFLIRFGTHGKWRMLVTTDLQMSFTRIMEVYKIRWTIEVFFKECKQYLLLGKCQSQDFDAQIADTTLSMIRYLLLSYYERTHYGTTIGGLFRKLSQAAIEENLLADISIYFIELLQIFAELAGIDFITFYEELLRKPEAEQIILKMGLNSEKNELSKVA</sequence>
<comment type="caution">
    <text evidence="3">The sequence shown here is derived from an EMBL/GenBank/DDBJ whole genome shotgun (WGS) entry which is preliminary data.</text>
</comment>
<dbReference type="SUPFAM" id="SSF53098">
    <property type="entry name" value="Ribonuclease H-like"/>
    <property type="match status" value="1"/>
</dbReference>
<name>X1GWC5_9ZZZZ</name>
<dbReference type="EMBL" id="BARU01005504">
    <property type="protein sequence ID" value="GAH37313.1"/>
    <property type="molecule type" value="Genomic_DNA"/>
</dbReference>
<dbReference type="GO" id="GO:0006313">
    <property type="term" value="P:DNA transposition"/>
    <property type="evidence" value="ECO:0007669"/>
    <property type="project" value="InterPro"/>
</dbReference>
<dbReference type="GO" id="GO:0003677">
    <property type="term" value="F:DNA binding"/>
    <property type="evidence" value="ECO:0007669"/>
    <property type="project" value="InterPro"/>
</dbReference>
<dbReference type="AlphaFoldDB" id="X1GWC5"/>
<dbReference type="InterPro" id="IPR002559">
    <property type="entry name" value="Transposase_11"/>
</dbReference>
<dbReference type="InterPro" id="IPR012337">
    <property type="entry name" value="RNaseH-like_sf"/>
</dbReference>
<protein>
    <recommendedName>
        <fullName evidence="2">Transposase IS4-like domain-containing protein</fullName>
    </recommendedName>
</protein>
<reference evidence="3" key="1">
    <citation type="journal article" date="2014" name="Front. Microbiol.">
        <title>High frequency of phylogenetically diverse reductive dehalogenase-homologous genes in deep subseafloor sedimentary metagenomes.</title>
        <authorList>
            <person name="Kawai M."/>
            <person name="Futagami T."/>
            <person name="Toyoda A."/>
            <person name="Takaki Y."/>
            <person name="Nishi S."/>
            <person name="Hori S."/>
            <person name="Arai W."/>
            <person name="Tsubouchi T."/>
            <person name="Morono Y."/>
            <person name="Uchiyama I."/>
            <person name="Ito T."/>
            <person name="Fujiyama A."/>
            <person name="Inagaki F."/>
            <person name="Takami H."/>
        </authorList>
    </citation>
    <scope>NUCLEOTIDE SEQUENCE</scope>
    <source>
        <strain evidence="3">Expedition CK06-06</strain>
    </source>
</reference>
<keyword evidence="1" id="KW-0175">Coiled coil</keyword>
<gene>
    <name evidence="3" type="ORF">S03H2_10727</name>
</gene>
<feature type="coiled-coil region" evidence="1">
    <location>
        <begin position="1"/>
        <end position="58"/>
    </location>
</feature>
<evidence type="ECO:0000256" key="1">
    <source>
        <dbReference type="SAM" id="Coils"/>
    </source>
</evidence>
<evidence type="ECO:0000313" key="3">
    <source>
        <dbReference type="EMBL" id="GAH37313.1"/>
    </source>
</evidence>
<feature type="domain" description="Transposase IS4-like" evidence="2">
    <location>
        <begin position="104"/>
        <end position="280"/>
    </location>
</feature>
<organism evidence="3">
    <name type="scientific">marine sediment metagenome</name>
    <dbReference type="NCBI Taxonomy" id="412755"/>
    <lineage>
        <taxon>unclassified sequences</taxon>
        <taxon>metagenomes</taxon>
        <taxon>ecological metagenomes</taxon>
    </lineage>
</organism>
<proteinExistence type="predicted"/>
<dbReference type="GO" id="GO:0004803">
    <property type="term" value="F:transposase activity"/>
    <property type="evidence" value="ECO:0007669"/>
    <property type="project" value="InterPro"/>
</dbReference>
<accession>X1GWC5</accession>